<sequence>NEKNSAQVNLFWVRYSIDEWKQSIDDSKNALIKFANSIGPDEKKTLLATGKKKNLKRLKNKFQKIKQIFAKMIDYDDFTALVYEDPTNLLLLGILDFASPHPLLIKIFSRRLINILSKIEEFNFDNKIRVYLEAMINNSEAEKPTNCLISNHDLEVCIKAIKFFKHIWHQRKYEDKWLNINESTYTDDMFTSIMKDFCLEDADLITICGELETTCSRRRRQGFHEGSNISNIMEVSLLPEMDINVGNFENTLLDIDKSKRGHKIDAAIGIRLMNEHLIQFLIVESKKPGTDPSNDKQKQLQEQCDQINEMFCFYEDKFKKFITKELLKLMHSLFVIGARISEITVYNIPGSLIGRRRLFRQNVYVPSKTQLKHHAVDYLESLVGIKKLLKNLKSQLRDTEGNLNKLVKQGDNNDNLQIDIRNNTIVRNNRNSSEYIDHFEIFLPAMAFSNKTITSFSKGDGFEIRVFSLVKNKINIDIQRDDMISREPEAHRGH</sequence>
<protein>
    <submittedName>
        <fullName evidence="2">14596_t:CDS:1</fullName>
    </submittedName>
</protein>
<evidence type="ECO:0000256" key="1">
    <source>
        <dbReference type="SAM" id="Coils"/>
    </source>
</evidence>
<keyword evidence="1" id="KW-0175">Coiled coil</keyword>
<feature type="non-terminal residue" evidence="2">
    <location>
        <position position="494"/>
    </location>
</feature>
<evidence type="ECO:0000313" key="2">
    <source>
        <dbReference type="EMBL" id="CAG8814343.1"/>
    </source>
</evidence>
<evidence type="ECO:0000313" key="3">
    <source>
        <dbReference type="Proteomes" id="UP000789901"/>
    </source>
</evidence>
<feature type="non-terminal residue" evidence="2">
    <location>
        <position position="1"/>
    </location>
</feature>
<organism evidence="2 3">
    <name type="scientific">Gigaspora margarita</name>
    <dbReference type="NCBI Taxonomy" id="4874"/>
    <lineage>
        <taxon>Eukaryota</taxon>
        <taxon>Fungi</taxon>
        <taxon>Fungi incertae sedis</taxon>
        <taxon>Mucoromycota</taxon>
        <taxon>Glomeromycotina</taxon>
        <taxon>Glomeromycetes</taxon>
        <taxon>Diversisporales</taxon>
        <taxon>Gigasporaceae</taxon>
        <taxon>Gigaspora</taxon>
    </lineage>
</organism>
<name>A0ABN7W328_GIGMA</name>
<comment type="caution">
    <text evidence="2">The sequence shown here is derived from an EMBL/GenBank/DDBJ whole genome shotgun (WGS) entry which is preliminary data.</text>
</comment>
<gene>
    <name evidence="2" type="ORF">GMARGA_LOCUS26024</name>
</gene>
<dbReference type="Proteomes" id="UP000789901">
    <property type="component" value="Unassembled WGS sequence"/>
</dbReference>
<keyword evidence="3" id="KW-1185">Reference proteome</keyword>
<proteinExistence type="predicted"/>
<dbReference type="EMBL" id="CAJVQB010029629">
    <property type="protein sequence ID" value="CAG8814343.1"/>
    <property type="molecule type" value="Genomic_DNA"/>
</dbReference>
<accession>A0ABN7W328</accession>
<reference evidence="2 3" key="1">
    <citation type="submission" date="2021-06" db="EMBL/GenBank/DDBJ databases">
        <authorList>
            <person name="Kallberg Y."/>
            <person name="Tangrot J."/>
            <person name="Rosling A."/>
        </authorList>
    </citation>
    <scope>NUCLEOTIDE SEQUENCE [LARGE SCALE GENOMIC DNA]</scope>
    <source>
        <strain evidence="2 3">120-4 pot B 10/14</strain>
    </source>
</reference>
<feature type="coiled-coil region" evidence="1">
    <location>
        <begin position="382"/>
        <end position="409"/>
    </location>
</feature>